<evidence type="ECO:0000256" key="6">
    <source>
        <dbReference type="SAM" id="Phobius"/>
    </source>
</evidence>
<evidence type="ECO:0000256" key="2">
    <source>
        <dbReference type="ARBA" id="ARBA00022475"/>
    </source>
</evidence>
<feature type="transmembrane region" description="Helical" evidence="6">
    <location>
        <begin position="163"/>
        <end position="183"/>
    </location>
</feature>
<comment type="caution">
    <text evidence="7">The sequence shown here is derived from an EMBL/GenBank/DDBJ whole genome shotgun (WGS) entry which is preliminary data.</text>
</comment>
<feature type="transmembrane region" description="Helical" evidence="6">
    <location>
        <begin position="12"/>
        <end position="32"/>
    </location>
</feature>
<evidence type="ECO:0000313" key="7">
    <source>
        <dbReference type="EMBL" id="MFC7388587.1"/>
    </source>
</evidence>
<feature type="transmembrane region" description="Helical" evidence="6">
    <location>
        <begin position="275"/>
        <end position="300"/>
    </location>
</feature>
<dbReference type="Proteomes" id="UP001596439">
    <property type="component" value="Unassembled WGS sequence"/>
</dbReference>
<feature type="transmembrane region" description="Helical" evidence="6">
    <location>
        <begin position="108"/>
        <end position="125"/>
    </location>
</feature>
<accession>A0ABW2PHP5</accession>
<gene>
    <name evidence="7" type="ORF">ACFQO8_00450</name>
</gene>
<feature type="transmembrane region" description="Helical" evidence="6">
    <location>
        <begin position="83"/>
        <end position="102"/>
    </location>
</feature>
<feature type="transmembrane region" description="Helical" evidence="6">
    <location>
        <begin position="236"/>
        <end position="254"/>
    </location>
</feature>
<keyword evidence="4 6" id="KW-1133">Transmembrane helix</keyword>
<evidence type="ECO:0000256" key="5">
    <source>
        <dbReference type="ARBA" id="ARBA00023136"/>
    </source>
</evidence>
<keyword evidence="8" id="KW-1185">Reference proteome</keyword>
<keyword evidence="5 6" id="KW-0472">Membrane</keyword>
<name>A0ABW2PHP5_9BACL</name>
<dbReference type="PANTHER" id="PTHR30250:SF28">
    <property type="entry name" value="POLYSACCHARIDE BIOSYNTHESIS PROTEIN"/>
    <property type="match status" value="1"/>
</dbReference>
<dbReference type="EMBL" id="JBHTCE010000001">
    <property type="protein sequence ID" value="MFC7388587.1"/>
    <property type="molecule type" value="Genomic_DNA"/>
</dbReference>
<organism evidence="7 8">
    <name type="scientific">Exiguobacterium aestuarii</name>
    <dbReference type="NCBI Taxonomy" id="273527"/>
    <lineage>
        <taxon>Bacteria</taxon>
        <taxon>Bacillati</taxon>
        <taxon>Bacillota</taxon>
        <taxon>Bacilli</taxon>
        <taxon>Bacillales</taxon>
        <taxon>Bacillales Family XII. Incertae Sedis</taxon>
        <taxon>Exiguobacterium</taxon>
    </lineage>
</organism>
<evidence type="ECO:0000256" key="3">
    <source>
        <dbReference type="ARBA" id="ARBA00022692"/>
    </source>
</evidence>
<dbReference type="InterPro" id="IPR050833">
    <property type="entry name" value="Poly_Biosynth_Transport"/>
</dbReference>
<feature type="transmembrane region" description="Helical" evidence="6">
    <location>
        <begin position="44"/>
        <end position="63"/>
    </location>
</feature>
<proteinExistence type="predicted"/>
<feature type="transmembrane region" description="Helical" evidence="6">
    <location>
        <begin position="137"/>
        <end position="157"/>
    </location>
</feature>
<evidence type="ECO:0000256" key="4">
    <source>
        <dbReference type="ARBA" id="ARBA00022989"/>
    </source>
</evidence>
<feature type="transmembrane region" description="Helical" evidence="6">
    <location>
        <begin position="306"/>
        <end position="327"/>
    </location>
</feature>
<feature type="transmembrane region" description="Helical" evidence="6">
    <location>
        <begin position="339"/>
        <end position="356"/>
    </location>
</feature>
<sequence length="395" mass="45650">MKAVMSRYSILLIFPVLDALLNIINYSYHFFLARGLTSQDYGLLNAYLALLGLLLIIGSAVQWIVTRNLGQQIATDYRYIERIILLVAMGLSSVLFILIPYILPLSRINLFLLAVTVFFHILVSFRRGVLQANERFYALTLSYYVEAIVKVGVTWIFLEQLDITLALIGILIGMILTYGLSIWQTHFPETAGDKQFHGLFQLIHVQIVMTLFFSVDSLLVTLFFPSLVGDYSVSLRFSQLVLFVCLSIFQVLLPRLSRAAETDSFLSFERIVFRLLLVALGIITVLYFLIIPSVVPIFFGQGYDEAGYFVRYMIFTYIGIIIVQYEAMLQFILRNKRYLRWYWALLFVFLIALFLFRQSMEMWLLAQAVVLLGGSLLLRLRFHSERRQQFKEESS</sequence>
<comment type="subcellular location">
    <subcellularLocation>
        <location evidence="1">Cell membrane</location>
        <topology evidence="1">Multi-pass membrane protein</topology>
    </subcellularLocation>
</comment>
<protein>
    <submittedName>
        <fullName evidence="7">Lipopolysaccharide biosynthesis protein</fullName>
    </submittedName>
</protein>
<dbReference type="PANTHER" id="PTHR30250">
    <property type="entry name" value="PST FAMILY PREDICTED COLANIC ACID TRANSPORTER"/>
    <property type="match status" value="1"/>
</dbReference>
<dbReference type="RefSeq" id="WP_214785965.1">
    <property type="nucleotide sequence ID" value="NZ_JANIEL010000040.1"/>
</dbReference>
<evidence type="ECO:0000313" key="8">
    <source>
        <dbReference type="Proteomes" id="UP001596439"/>
    </source>
</evidence>
<reference evidence="8" key="1">
    <citation type="journal article" date="2019" name="Int. J. Syst. Evol. Microbiol.">
        <title>The Global Catalogue of Microorganisms (GCM) 10K type strain sequencing project: providing services to taxonomists for standard genome sequencing and annotation.</title>
        <authorList>
            <consortium name="The Broad Institute Genomics Platform"/>
            <consortium name="The Broad Institute Genome Sequencing Center for Infectious Disease"/>
            <person name="Wu L."/>
            <person name="Ma J."/>
        </authorList>
    </citation>
    <scope>NUCLEOTIDE SEQUENCE [LARGE SCALE GENOMIC DNA]</scope>
    <source>
        <strain evidence="8">CCUG 55590</strain>
    </source>
</reference>
<keyword evidence="3 6" id="KW-0812">Transmembrane</keyword>
<keyword evidence="2" id="KW-1003">Cell membrane</keyword>
<evidence type="ECO:0000256" key="1">
    <source>
        <dbReference type="ARBA" id="ARBA00004651"/>
    </source>
</evidence>
<feature type="transmembrane region" description="Helical" evidence="6">
    <location>
        <begin position="362"/>
        <end position="382"/>
    </location>
</feature>
<feature type="transmembrane region" description="Helical" evidence="6">
    <location>
        <begin position="203"/>
        <end position="224"/>
    </location>
</feature>